<keyword evidence="2" id="KW-1185">Reference proteome</keyword>
<dbReference type="AlphaFoldDB" id="S4XG54"/>
<name>S4XG54_9CORY</name>
<accession>S4XG54</accession>
<dbReference type="Proteomes" id="UP000014809">
    <property type="component" value="Chromosome"/>
</dbReference>
<protein>
    <submittedName>
        <fullName evidence="1">Uncharacterized protein</fullName>
    </submittedName>
</protein>
<gene>
    <name evidence="1" type="ORF">A606_09385</name>
</gene>
<sequence>MTGTEPTDNKFEDLLDAFAEFADGGERKNWPRAFCGYLKHYLNRDVPHQHQRLAPIDSQAFEAFWAGEGMFSTDTAPEENSAPVAGATPAPVIDAEIVEDPTDEETAIHPLSFRALFTADPRPGMARCLSALSTLQKAGITDEEIHRAHKAGRMDEHPNPDDCAERIIRDRDTITADCPF</sequence>
<organism evidence="1 2">
    <name type="scientific">Corynebacterium terpenotabidum Y-11</name>
    <dbReference type="NCBI Taxonomy" id="1200352"/>
    <lineage>
        <taxon>Bacteria</taxon>
        <taxon>Bacillati</taxon>
        <taxon>Actinomycetota</taxon>
        <taxon>Actinomycetes</taxon>
        <taxon>Mycobacteriales</taxon>
        <taxon>Corynebacteriaceae</taxon>
        <taxon>Corynebacterium</taxon>
    </lineage>
</organism>
<evidence type="ECO:0000313" key="1">
    <source>
        <dbReference type="EMBL" id="AGP31516.1"/>
    </source>
</evidence>
<dbReference type="KEGG" id="cter:A606_09385"/>
<proteinExistence type="predicted"/>
<evidence type="ECO:0000313" key="2">
    <source>
        <dbReference type="Proteomes" id="UP000014809"/>
    </source>
</evidence>
<dbReference type="PATRIC" id="fig|1200352.3.peg.1909"/>
<reference evidence="1 2" key="1">
    <citation type="submission" date="2012-06" db="EMBL/GenBank/DDBJ databases">
        <title>Complete genome sequence of Corynebacterium terpenotabidum Y-11 (=DSM 44721).</title>
        <authorList>
            <person name="Ruckert C."/>
            <person name="Albersmeier A."/>
            <person name="Al-Dilaimi A."/>
            <person name="Szczepanowski R."/>
            <person name="Kalinowski J."/>
        </authorList>
    </citation>
    <scope>NUCLEOTIDE SEQUENCE [LARGE SCALE GENOMIC DNA]</scope>
    <source>
        <strain evidence="1 2">Y-11</strain>
    </source>
</reference>
<dbReference type="EMBL" id="CP003696">
    <property type="protein sequence ID" value="AGP31516.1"/>
    <property type="molecule type" value="Genomic_DNA"/>
</dbReference>
<dbReference type="HOGENOM" id="CLU_1493835_0_0_11"/>